<evidence type="ECO:0000256" key="2">
    <source>
        <dbReference type="SAM" id="SignalP"/>
    </source>
</evidence>
<dbReference type="Proteomes" id="UP000584325">
    <property type="component" value="Unassembled WGS sequence"/>
</dbReference>
<proteinExistence type="predicted"/>
<sequence>MNYTTMTKTLLLCTALAVGAAAHAKNNSSNNSSSSSSSSHGSSNNSHGSSNAGQGTGNTVQEEKAPSIGNASADDVKLEKVGADRFAFSAENPMQHGGNTAGFAGAFGTGAWSVLGTVEGTGNLVDKDKNDLFAFSFTGAGSTSGTWTITNTSKATDAVLDLTVAIHASNASTAFLFENQTVAGGQTLNGTWQIEWQNTGGNVPGFSNLVFFGRESAGNVALLPVPEPATLPMVLAGLAVVGTAAWRRRGKRTGGVVA</sequence>
<evidence type="ECO:0000313" key="5">
    <source>
        <dbReference type="Proteomes" id="UP000584325"/>
    </source>
</evidence>
<feature type="region of interest" description="Disordered" evidence="1">
    <location>
        <begin position="25"/>
        <end position="73"/>
    </location>
</feature>
<evidence type="ECO:0000313" key="4">
    <source>
        <dbReference type="EMBL" id="MBB3220846.1"/>
    </source>
</evidence>
<dbReference type="NCBIfam" id="TIGR02595">
    <property type="entry name" value="PEP_CTERM"/>
    <property type="match status" value="1"/>
</dbReference>
<dbReference type="EMBL" id="JACHXS010000002">
    <property type="protein sequence ID" value="MBB3220846.1"/>
    <property type="molecule type" value="Genomic_DNA"/>
</dbReference>
<keyword evidence="2" id="KW-0732">Signal</keyword>
<feature type="chain" id="PRO_5031310913" description="Ice-binding protein C-terminal domain-containing protein" evidence="2">
    <location>
        <begin position="25"/>
        <end position="258"/>
    </location>
</feature>
<dbReference type="RefSeq" id="WP_175424828.1">
    <property type="nucleotide sequence ID" value="NZ_CP040017.1"/>
</dbReference>
<accession>A0A7W5EA68</accession>
<feature type="domain" description="Ice-binding protein C-terminal" evidence="3">
    <location>
        <begin position="224"/>
        <end position="249"/>
    </location>
</feature>
<dbReference type="AlphaFoldDB" id="A0A7W5EA68"/>
<dbReference type="Pfam" id="PF07589">
    <property type="entry name" value="PEP-CTERM"/>
    <property type="match status" value="1"/>
</dbReference>
<gene>
    <name evidence="4" type="ORF">FHS02_001645</name>
</gene>
<protein>
    <recommendedName>
        <fullName evidence="3">Ice-binding protein C-terminal domain-containing protein</fullName>
    </recommendedName>
</protein>
<evidence type="ECO:0000256" key="1">
    <source>
        <dbReference type="SAM" id="MobiDB-lite"/>
    </source>
</evidence>
<evidence type="ECO:0000259" key="3">
    <source>
        <dbReference type="Pfam" id="PF07589"/>
    </source>
</evidence>
<organism evidence="4 5">
    <name type="scientific">Pseudoduganella umbonata</name>
    <dbReference type="NCBI Taxonomy" id="864828"/>
    <lineage>
        <taxon>Bacteria</taxon>
        <taxon>Pseudomonadati</taxon>
        <taxon>Pseudomonadota</taxon>
        <taxon>Betaproteobacteria</taxon>
        <taxon>Burkholderiales</taxon>
        <taxon>Oxalobacteraceae</taxon>
        <taxon>Telluria group</taxon>
        <taxon>Pseudoduganella</taxon>
    </lineage>
</organism>
<reference evidence="4 5" key="1">
    <citation type="submission" date="2020-08" db="EMBL/GenBank/DDBJ databases">
        <title>Genomic Encyclopedia of Type Strains, Phase III (KMG-III): the genomes of soil and plant-associated and newly described type strains.</title>
        <authorList>
            <person name="Whitman W."/>
        </authorList>
    </citation>
    <scope>NUCLEOTIDE SEQUENCE [LARGE SCALE GENOMIC DNA]</scope>
    <source>
        <strain evidence="4 5">CECT 7753</strain>
    </source>
</reference>
<comment type="caution">
    <text evidence="4">The sequence shown here is derived from an EMBL/GenBank/DDBJ whole genome shotgun (WGS) entry which is preliminary data.</text>
</comment>
<feature type="compositionally biased region" description="Low complexity" evidence="1">
    <location>
        <begin position="26"/>
        <end position="51"/>
    </location>
</feature>
<dbReference type="InterPro" id="IPR013424">
    <property type="entry name" value="Ice-binding_C"/>
</dbReference>
<feature type="signal peptide" evidence="2">
    <location>
        <begin position="1"/>
        <end position="24"/>
    </location>
</feature>
<name>A0A7W5EA68_9BURK</name>